<dbReference type="RefSeq" id="WP_139171794.1">
    <property type="nucleotide sequence ID" value="NZ_BKAI01000012.1"/>
</dbReference>
<evidence type="ECO:0000313" key="3">
    <source>
        <dbReference type="Proteomes" id="UP000199580"/>
    </source>
</evidence>
<sequence>MDRFSLMILLTIFALSCRVCAQDIFKSVAIDTLLADDFSIRSIVVDQNKIWYAADKGKYGWIDIDTGIDEQNQIDYKDLKPEFRSIAQTNENIFMLSIGDPGLLYKIHKSDKKIELVYQESHDGKVFYDSMKFWNDKEGIAVGDPVENVFSIITTHDGGQTWKKEKAVNLPELSPGEAVFAASNTNIVIVKNETWIVSGGTKARVFYSSDKGKHWTFYATPIIQGSAMSGIFTADFYDDKTGFIAGGNYDDLNNNYKNKAITSDGGKTWKLTADGQGFGYASCIQYVPKSKATQIVSVGASGLQYSSYSGKNWIKFSDENQLYTLYFVNKNTAIAAGKNKIVKLNFKF</sequence>
<accession>A0A1G9C0P4</accession>
<dbReference type="InterPro" id="IPR015943">
    <property type="entry name" value="WD40/YVTN_repeat-like_dom_sf"/>
</dbReference>
<dbReference type="OrthoDB" id="9813892at2"/>
<reference evidence="2 3" key="1">
    <citation type="submission" date="2016-10" db="EMBL/GenBank/DDBJ databases">
        <authorList>
            <person name="de Groot N.N."/>
        </authorList>
    </citation>
    <scope>NUCLEOTIDE SEQUENCE [LARGE SCALE GENOMIC DNA]</scope>
    <source>
        <strain evidence="2 3">CGMCC 1.10076</strain>
    </source>
</reference>
<dbReference type="SUPFAM" id="SSF110296">
    <property type="entry name" value="Oligoxyloglucan reducing end-specific cellobiohydrolase"/>
    <property type="match status" value="1"/>
</dbReference>
<evidence type="ECO:0000313" key="2">
    <source>
        <dbReference type="EMBL" id="SDK44765.1"/>
    </source>
</evidence>
<protein>
    <recommendedName>
        <fullName evidence="4">Oxidoreductase</fullName>
    </recommendedName>
</protein>
<dbReference type="AlphaFoldDB" id="A0A1G9C0P4"/>
<name>A0A1G9C0P4_9FLAO</name>
<keyword evidence="3" id="KW-1185">Reference proteome</keyword>
<organism evidence="2 3">
    <name type="scientific">Flavobacterium noncentrifugens</name>
    <dbReference type="NCBI Taxonomy" id="1128970"/>
    <lineage>
        <taxon>Bacteria</taxon>
        <taxon>Pseudomonadati</taxon>
        <taxon>Bacteroidota</taxon>
        <taxon>Flavobacteriia</taxon>
        <taxon>Flavobacteriales</taxon>
        <taxon>Flavobacteriaceae</taxon>
        <taxon>Flavobacterium</taxon>
    </lineage>
</organism>
<dbReference type="EMBL" id="FNEZ01000006">
    <property type="protein sequence ID" value="SDK44765.1"/>
    <property type="molecule type" value="Genomic_DNA"/>
</dbReference>
<dbReference type="PANTHER" id="PTHR47199">
    <property type="entry name" value="PHOTOSYSTEM II STABILITY/ASSEMBLY FACTOR HCF136, CHLOROPLASTIC"/>
    <property type="match status" value="1"/>
</dbReference>
<proteinExistence type="predicted"/>
<evidence type="ECO:0000256" key="1">
    <source>
        <dbReference type="SAM" id="SignalP"/>
    </source>
</evidence>
<feature type="signal peptide" evidence="1">
    <location>
        <begin position="1"/>
        <end position="21"/>
    </location>
</feature>
<dbReference type="STRING" id="1128970.SAMN04487935_3410"/>
<dbReference type="CDD" id="cd15482">
    <property type="entry name" value="Sialidase_non-viral"/>
    <property type="match status" value="1"/>
</dbReference>
<dbReference type="Proteomes" id="UP000199580">
    <property type="component" value="Unassembled WGS sequence"/>
</dbReference>
<gene>
    <name evidence="2" type="ORF">SAMN04487935_3410</name>
</gene>
<dbReference type="PROSITE" id="PS51257">
    <property type="entry name" value="PROKAR_LIPOPROTEIN"/>
    <property type="match status" value="1"/>
</dbReference>
<dbReference type="Gene3D" id="2.130.10.10">
    <property type="entry name" value="YVTN repeat-like/Quinoprotein amine dehydrogenase"/>
    <property type="match status" value="1"/>
</dbReference>
<keyword evidence="1" id="KW-0732">Signal</keyword>
<feature type="chain" id="PRO_5011484122" description="Oxidoreductase" evidence="1">
    <location>
        <begin position="22"/>
        <end position="348"/>
    </location>
</feature>
<evidence type="ECO:0008006" key="4">
    <source>
        <dbReference type="Google" id="ProtNLM"/>
    </source>
</evidence>
<dbReference type="PANTHER" id="PTHR47199:SF2">
    <property type="entry name" value="PHOTOSYSTEM II STABILITY_ASSEMBLY FACTOR HCF136, CHLOROPLASTIC"/>
    <property type="match status" value="1"/>
</dbReference>